<dbReference type="GO" id="GO:0016887">
    <property type="term" value="F:ATP hydrolysis activity"/>
    <property type="evidence" value="ECO:0007669"/>
    <property type="project" value="InterPro"/>
</dbReference>
<dbReference type="PRINTS" id="PR00364">
    <property type="entry name" value="DISEASERSIST"/>
</dbReference>
<dbReference type="GO" id="GO:0003677">
    <property type="term" value="F:DNA binding"/>
    <property type="evidence" value="ECO:0007669"/>
    <property type="project" value="InterPro"/>
</dbReference>
<dbReference type="PROSITE" id="PS50043">
    <property type="entry name" value="HTH_LUXR_2"/>
    <property type="match status" value="1"/>
</dbReference>
<evidence type="ECO:0000313" key="3">
    <source>
        <dbReference type="Proteomes" id="UP000641932"/>
    </source>
</evidence>
<dbReference type="InterPro" id="IPR016032">
    <property type="entry name" value="Sig_transdc_resp-reg_C-effctor"/>
</dbReference>
<gene>
    <name evidence="2" type="ORF">GCM10012280_58350</name>
</gene>
<reference evidence="2" key="2">
    <citation type="submission" date="2020-09" db="EMBL/GenBank/DDBJ databases">
        <authorList>
            <person name="Sun Q."/>
            <person name="Zhou Y."/>
        </authorList>
    </citation>
    <scope>NUCLEOTIDE SEQUENCE</scope>
    <source>
        <strain evidence="2">CGMCC 4.7201</strain>
    </source>
</reference>
<dbReference type="InterPro" id="IPR011990">
    <property type="entry name" value="TPR-like_helical_dom_sf"/>
</dbReference>
<dbReference type="Pfam" id="PF13401">
    <property type="entry name" value="AAA_22"/>
    <property type="match status" value="1"/>
</dbReference>
<evidence type="ECO:0000313" key="2">
    <source>
        <dbReference type="EMBL" id="GGO97167.1"/>
    </source>
</evidence>
<dbReference type="SUPFAM" id="SSF46894">
    <property type="entry name" value="C-terminal effector domain of the bipartite response regulators"/>
    <property type="match status" value="1"/>
</dbReference>
<dbReference type="Gene3D" id="1.10.10.10">
    <property type="entry name" value="Winged helix-like DNA-binding domain superfamily/Winged helix DNA-binding domain"/>
    <property type="match status" value="1"/>
</dbReference>
<dbReference type="Pfam" id="PF00196">
    <property type="entry name" value="GerE"/>
    <property type="match status" value="1"/>
</dbReference>
<dbReference type="SMART" id="SM00421">
    <property type="entry name" value="HTH_LUXR"/>
    <property type="match status" value="1"/>
</dbReference>
<organism evidence="2 3">
    <name type="scientific">Wenjunlia tyrosinilytica</name>
    <dbReference type="NCBI Taxonomy" id="1544741"/>
    <lineage>
        <taxon>Bacteria</taxon>
        <taxon>Bacillati</taxon>
        <taxon>Actinomycetota</taxon>
        <taxon>Actinomycetes</taxon>
        <taxon>Kitasatosporales</taxon>
        <taxon>Streptomycetaceae</taxon>
        <taxon>Wenjunlia</taxon>
    </lineage>
</organism>
<dbReference type="GO" id="GO:0006355">
    <property type="term" value="P:regulation of DNA-templated transcription"/>
    <property type="evidence" value="ECO:0007669"/>
    <property type="project" value="InterPro"/>
</dbReference>
<evidence type="ECO:0000259" key="1">
    <source>
        <dbReference type="PROSITE" id="PS50043"/>
    </source>
</evidence>
<dbReference type="SUPFAM" id="SSF52540">
    <property type="entry name" value="P-loop containing nucleoside triphosphate hydrolases"/>
    <property type="match status" value="1"/>
</dbReference>
<dbReference type="InterPro" id="IPR027417">
    <property type="entry name" value="P-loop_NTPase"/>
</dbReference>
<protein>
    <submittedName>
        <fullName evidence="2">LuxR family transcriptional regulator</fullName>
    </submittedName>
</protein>
<dbReference type="SUPFAM" id="SSF48452">
    <property type="entry name" value="TPR-like"/>
    <property type="match status" value="1"/>
</dbReference>
<dbReference type="CDD" id="cd06170">
    <property type="entry name" value="LuxR_C_like"/>
    <property type="match status" value="1"/>
</dbReference>
<name>A0A918E015_9ACTN</name>
<dbReference type="PANTHER" id="PTHR47691:SF3">
    <property type="entry name" value="HTH-TYPE TRANSCRIPTIONAL REGULATOR RV0890C-RELATED"/>
    <property type="match status" value="1"/>
</dbReference>
<dbReference type="InterPro" id="IPR036388">
    <property type="entry name" value="WH-like_DNA-bd_sf"/>
</dbReference>
<dbReference type="AlphaFoldDB" id="A0A918E015"/>
<accession>A0A918E015</accession>
<dbReference type="InterPro" id="IPR000792">
    <property type="entry name" value="Tscrpt_reg_LuxR_C"/>
</dbReference>
<dbReference type="InterPro" id="IPR049945">
    <property type="entry name" value="AAA_22"/>
</dbReference>
<feature type="domain" description="HTH luxR-type" evidence="1">
    <location>
        <begin position="689"/>
        <end position="754"/>
    </location>
</feature>
<keyword evidence="3" id="KW-1185">Reference proteome</keyword>
<dbReference type="Proteomes" id="UP000641932">
    <property type="component" value="Unassembled WGS sequence"/>
</dbReference>
<reference evidence="2" key="1">
    <citation type="journal article" date="2014" name="Int. J. Syst. Evol. Microbiol.">
        <title>Complete genome sequence of Corynebacterium casei LMG S-19264T (=DSM 44701T), isolated from a smear-ripened cheese.</title>
        <authorList>
            <consortium name="US DOE Joint Genome Institute (JGI-PGF)"/>
            <person name="Walter F."/>
            <person name="Albersmeier A."/>
            <person name="Kalinowski J."/>
            <person name="Ruckert C."/>
        </authorList>
    </citation>
    <scope>NUCLEOTIDE SEQUENCE</scope>
    <source>
        <strain evidence="2">CGMCC 4.7201</strain>
    </source>
</reference>
<dbReference type="EMBL" id="BMMS01000032">
    <property type="protein sequence ID" value="GGO97167.1"/>
    <property type="molecule type" value="Genomic_DNA"/>
</dbReference>
<comment type="caution">
    <text evidence="2">The sequence shown here is derived from an EMBL/GenBank/DDBJ whole genome shotgun (WGS) entry which is preliminary data.</text>
</comment>
<dbReference type="Gene3D" id="1.25.40.10">
    <property type="entry name" value="Tetratricopeptide repeat domain"/>
    <property type="match status" value="1"/>
</dbReference>
<proteinExistence type="predicted"/>
<sequence>MATFVGRRHELTQIKGLLATDRLVTLTGAGGVGKTRLALRAAEDLRGSFSDGVWLVSLAGLQDPKLLVHALTAALGLRDEANRWDLATFVDHLRNEQLLIVLDNCEHMVDASASLVAALLPAARGVRVLATSREPLAVAGERIVQVPPLSLPDRDSPPPTLERLAQYDSVRLFVDRAARVVPGFTLDEGNRVAMTEVCWQLDGIPLAIELAVVRLRALSMDELHEGLQDRYRLLTAGWRDLPSRQRTLRALMDWSLDLCSPGEQAVWARSSAFRGGFELEAARAVCSAGDWPAESVFESVSGLIDKSVLLHEEQRGWSRYRMLETVREYGWSRLAESGETESVQQRHSRWYQRLVEQADEGSFSSCQMSWFTRLRLDHANVRVAMEHCLADPEGGEAALRMASGLRFYWLVTGFLGEGRRWLDQGLALDRRPTRVRAKALWVNAWLALLQGDPESAKPLLKQSHELAQGAGDEVAGAWVAQLTAYAAMGAGDLQRAAPLFQEALTRHQATSDEPGTVLSLIRIGVLSALTKDIEAGVASCQEALVRCEACGEQFFKCNALWVLGLLHWRHRDSAAATAAVRDSIRFAGPFEDPIALARAVEILAWTATTDGHMDQAAALLGALDRLWRSVGGVPFLYLREYHDQCEAEVRGTLGADVYRTAFERGAQMPYGSLLSYVLGEKPAPASAARDEPAEVLTRREREIAELVAQGMSNKEIAARLVIAQRTAESHVEHILTKLGFTSRTQIAGWAAGLGSR</sequence>
<dbReference type="RefSeq" id="WP_189134815.1">
    <property type="nucleotide sequence ID" value="NZ_BMMS01000032.1"/>
</dbReference>
<dbReference type="PRINTS" id="PR00038">
    <property type="entry name" value="HTHLUXR"/>
</dbReference>
<dbReference type="PANTHER" id="PTHR47691">
    <property type="entry name" value="REGULATOR-RELATED"/>
    <property type="match status" value="1"/>
</dbReference>
<dbReference type="Gene3D" id="3.40.50.300">
    <property type="entry name" value="P-loop containing nucleotide triphosphate hydrolases"/>
    <property type="match status" value="1"/>
</dbReference>